<evidence type="ECO:0000256" key="1">
    <source>
        <dbReference type="ARBA" id="ARBA00004141"/>
    </source>
</evidence>
<dbReference type="PaxDb" id="6945-B7Q9B6"/>
<gene>
    <name evidence="9" type="primary">8037821</name>
    <name evidence="8" type="ORF">IscW_ISCW010609</name>
</gene>
<proteinExistence type="inferred from homology"/>
<keyword evidence="4 7" id="KW-1133">Transmembrane helix</keyword>
<dbReference type="VEuPathDB" id="VectorBase:ISCW010609"/>
<comment type="similarity">
    <text evidence="2">Belongs to the TMEM200 family.</text>
</comment>
<keyword evidence="3 7" id="KW-0812">Transmembrane</keyword>
<evidence type="ECO:0000256" key="5">
    <source>
        <dbReference type="ARBA" id="ARBA00023136"/>
    </source>
</evidence>
<evidence type="ECO:0000313" key="10">
    <source>
        <dbReference type="Proteomes" id="UP000001555"/>
    </source>
</evidence>
<evidence type="ECO:0000313" key="8">
    <source>
        <dbReference type="EMBL" id="EEC15438.1"/>
    </source>
</evidence>
<dbReference type="KEGG" id="isc:8037821"/>
<keyword evidence="10" id="KW-1185">Reference proteome</keyword>
<evidence type="ECO:0000313" key="9">
    <source>
        <dbReference type="EnsemblMetazoa" id="ISCW010609-PA"/>
    </source>
</evidence>
<sequence>MQIAPPCCIKKDLMSTAQRDPSLFWAGETATRGKVSDQCLWAACKAMTTGLLLIVIGASMATIGFYSDHLSTVEERRGNITVLVKNENRDKHLDSLTYVGPLVMGMGGFIIVATCVMTFEARDTSSSSAKLVSAWFKRSRSYVAPRPEISCQGTSVSDVSWERFLPGIRHDSTVTEADRSAVTSALINFSKNLQTSFESGRVPPSAAPEVPGGSPREKLQKCQSDPNVVALGSPTFRVPSPLLPRDEVDKDYFLRPPNPQLLRARPFNVSPLDYRKVVSVDCASPPVMESLGESLPAQSQSSQGSMAMDVYFPDGAVTLKVQDKTKGHDSLSSSRKGSKSSTTSSKRLSIDNTGSADSFCSTGSEASRRSRTSTPRKSDASKLQSSVSVSVSPRHTYGEPSKVTPVLTATKSATMKRYPFTRQKALESHPGHSDA</sequence>
<dbReference type="GO" id="GO:0016020">
    <property type="term" value="C:membrane"/>
    <property type="evidence" value="ECO:0007669"/>
    <property type="project" value="UniProtKB-SubCell"/>
</dbReference>
<dbReference type="EnsemblMetazoa" id="ISCW010609-RA">
    <property type="protein sequence ID" value="ISCW010609-PA"/>
    <property type="gene ID" value="ISCW010609"/>
</dbReference>
<keyword evidence="5 7" id="KW-0472">Membrane</keyword>
<feature type="compositionally biased region" description="Basic and acidic residues" evidence="6">
    <location>
        <begin position="424"/>
        <end position="435"/>
    </location>
</feature>
<dbReference type="Pfam" id="PF10177">
    <property type="entry name" value="DUF2371"/>
    <property type="match status" value="1"/>
</dbReference>
<feature type="compositionally biased region" description="Low complexity" evidence="6">
    <location>
        <begin position="330"/>
        <end position="347"/>
    </location>
</feature>
<dbReference type="PANTHER" id="PTHR31815:SF1">
    <property type="entry name" value="TRANSMEMBRANE PROTEIN 200C"/>
    <property type="match status" value="1"/>
</dbReference>
<evidence type="ECO:0000256" key="4">
    <source>
        <dbReference type="ARBA" id="ARBA00022989"/>
    </source>
</evidence>
<dbReference type="HOGENOM" id="CLU_630525_0_0_1"/>
<feature type="transmembrane region" description="Helical" evidence="7">
    <location>
        <begin position="40"/>
        <end position="66"/>
    </location>
</feature>
<organism>
    <name type="scientific">Ixodes scapularis</name>
    <name type="common">Black-legged tick</name>
    <name type="synonym">Deer tick</name>
    <dbReference type="NCBI Taxonomy" id="6945"/>
    <lineage>
        <taxon>Eukaryota</taxon>
        <taxon>Metazoa</taxon>
        <taxon>Ecdysozoa</taxon>
        <taxon>Arthropoda</taxon>
        <taxon>Chelicerata</taxon>
        <taxon>Arachnida</taxon>
        <taxon>Acari</taxon>
        <taxon>Parasitiformes</taxon>
        <taxon>Ixodida</taxon>
        <taxon>Ixodoidea</taxon>
        <taxon>Ixodidae</taxon>
        <taxon>Ixodinae</taxon>
        <taxon>Ixodes</taxon>
    </lineage>
</organism>
<accession>B7Q9B6</accession>
<dbReference type="AlphaFoldDB" id="B7Q9B6"/>
<dbReference type="EMBL" id="ABJB011116971">
    <property type="status" value="NOT_ANNOTATED_CDS"/>
    <property type="molecule type" value="Genomic_DNA"/>
</dbReference>
<feature type="region of interest" description="Disordered" evidence="6">
    <location>
        <begin position="197"/>
        <end position="220"/>
    </location>
</feature>
<evidence type="ECO:0000256" key="6">
    <source>
        <dbReference type="SAM" id="MobiDB-lite"/>
    </source>
</evidence>
<evidence type="ECO:0000256" key="3">
    <source>
        <dbReference type="ARBA" id="ARBA00022692"/>
    </source>
</evidence>
<feature type="transmembrane region" description="Helical" evidence="7">
    <location>
        <begin position="98"/>
        <end position="119"/>
    </location>
</feature>
<dbReference type="VEuPathDB" id="VectorBase:ISCP_011113"/>
<dbReference type="InterPro" id="IPR018787">
    <property type="entry name" value="DUF2371_TMEM200"/>
</dbReference>
<evidence type="ECO:0000256" key="2">
    <source>
        <dbReference type="ARBA" id="ARBA00005308"/>
    </source>
</evidence>
<feature type="compositionally biased region" description="Polar residues" evidence="6">
    <location>
        <begin position="350"/>
        <end position="360"/>
    </location>
</feature>
<dbReference type="OrthoDB" id="9994280at2759"/>
<dbReference type="EMBL" id="DS888040">
    <property type="protein sequence ID" value="EEC15438.1"/>
    <property type="molecule type" value="Genomic_DNA"/>
</dbReference>
<dbReference type="InParanoid" id="B7Q9B6"/>
<dbReference type="Proteomes" id="UP000001555">
    <property type="component" value="Unassembled WGS sequence"/>
</dbReference>
<dbReference type="VEuPathDB" id="VectorBase:ISCI010609"/>
<comment type="subcellular location">
    <subcellularLocation>
        <location evidence="1">Membrane</location>
        <topology evidence="1">Multi-pass membrane protein</topology>
    </subcellularLocation>
</comment>
<reference evidence="9" key="2">
    <citation type="submission" date="2020-05" db="UniProtKB">
        <authorList>
            <consortium name="EnsemblMetazoa"/>
        </authorList>
    </citation>
    <scope>IDENTIFICATION</scope>
    <source>
        <strain evidence="9">wikel</strain>
    </source>
</reference>
<feature type="region of interest" description="Disordered" evidence="6">
    <location>
        <begin position="323"/>
        <end position="435"/>
    </location>
</feature>
<name>B7Q9B6_IXOSC</name>
<protein>
    <submittedName>
        <fullName evidence="8 9">Uncharacterized protein</fullName>
    </submittedName>
</protein>
<dbReference type="PANTHER" id="PTHR31815">
    <property type="entry name" value="AGAP005329-PA"/>
    <property type="match status" value="1"/>
</dbReference>
<reference evidence="8 10" key="1">
    <citation type="submission" date="2008-03" db="EMBL/GenBank/DDBJ databases">
        <title>Annotation of Ixodes scapularis.</title>
        <authorList>
            <consortium name="Ixodes scapularis Genome Project Consortium"/>
            <person name="Caler E."/>
            <person name="Hannick L.I."/>
            <person name="Bidwell S."/>
            <person name="Joardar V."/>
            <person name="Thiagarajan M."/>
            <person name="Amedeo P."/>
            <person name="Galinsky K.J."/>
            <person name="Schobel S."/>
            <person name="Inman J."/>
            <person name="Hostetler J."/>
            <person name="Miller J."/>
            <person name="Hammond M."/>
            <person name="Megy K."/>
            <person name="Lawson D."/>
            <person name="Kodira C."/>
            <person name="Sutton G."/>
            <person name="Meyer J."/>
            <person name="Hill C.A."/>
            <person name="Birren B."/>
            <person name="Nene V."/>
            <person name="Collins F."/>
            <person name="Alarcon-Chaidez F."/>
            <person name="Wikel S."/>
            <person name="Strausberg R."/>
        </authorList>
    </citation>
    <scope>NUCLEOTIDE SEQUENCE [LARGE SCALE GENOMIC DNA]</scope>
    <source>
        <strain evidence="10">Wikel</strain>
        <strain evidence="8">Wikel colony</strain>
    </source>
</reference>
<evidence type="ECO:0000256" key="7">
    <source>
        <dbReference type="SAM" id="Phobius"/>
    </source>
</evidence>